<name>A0A388LQ16_CHABU</name>
<sequence>DKDKDKDEDMVLDLGTAFQGSVFEKLHVLPRQLARLETDVCCTYVRLFLGFIEALGRIHLMVKSVEDFSAEFTEFLTNEGSCSKTVVEALSNAPKKFVTKFLKRYREKDEDEEDGDDDEADEEEEKEDKTEEDEEDKEDEDEEVEDEEEGEVKEADKNKVEDKEEDKDEDKDGYGHSMDDGDEEEEKAEEEEEDKEDRKVEDEDEDEDKGEQDKHEDKNEIGYSNHMDHEDEKEDEDKDEDKEDGCNNQMNHEDEKKDKEENGEEKSQEKGEAKHEDKDDQYGNHMDHEDEKEDEDGGEDQDEHKDEDKEDGYNKHMNHEDEEKDKEEKGQDKHEDKDEGDCNHMDHQDEKEDEDKGRDQNEDKEDGYNNELNHEDEENGEDKHEDKDDNKTVGRGNHMDIDDDDDDGDDDDDDGECFYYSCDYLDDEDNVPCLTLDALLHVDDAKQCHSKSRTKKEFAVRFLRFLVSHHVPQLASGFFNRWGAKDVTAESDETLSIRLHDYCQSDCVNFYDRSYFRHIVANRGLLAFLVDFDLVGSDGLNCPLRMLIWEGHWPPDNDDHHEEEQEEEEKDEDEEEEEGVERGWFAKIMERGTGIHVGYANGNATYRDKPLTAVEVDNRYIKSTYTPHGDVQTLVEILFAHGKRNYALFDGWSIEKAIERGYCTSLSDMEAEIDDLKAASWNPGCLSYSDRCEVEHLLPVAASLSRLCARDRPSFDACVAKYRLRPTRLADIMQSRYRLFCCVFRGTCWAQLPEDVILHIMSFLLARYIRRPLA</sequence>
<feature type="compositionally biased region" description="Acidic residues" evidence="1">
    <location>
        <begin position="231"/>
        <end position="243"/>
    </location>
</feature>
<keyword evidence="3" id="KW-1185">Reference proteome</keyword>
<dbReference type="Gramene" id="GBG84426">
    <property type="protein sequence ID" value="GBG84426"/>
    <property type="gene ID" value="CBR_g38711"/>
</dbReference>
<feature type="compositionally biased region" description="Basic and acidic residues" evidence="1">
    <location>
        <begin position="170"/>
        <end position="179"/>
    </location>
</feature>
<accession>A0A388LQ16</accession>
<gene>
    <name evidence="2" type="ORF">CBR_g38711</name>
</gene>
<feature type="compositionally biased region" description="Basic and acidic residues" evidence="1">
    <location>
        <begin position="251"/>
        <end position="289"/>
    </location>
</feature>
<protein>
    <submittedName>
        <fullName evidence="2">Uncharacterized protein</fullName>
    </submittedName>
</protein>
<feature type="compositionally biased region" description="Basic and acidic residues" evidence="1">
    <location>
        <begin position="381"/>
        <end position="400"/>
    </location>
</feature>
<feature type="non-terminal residue" evidence="2">
    <location>
        <position position="1"/>
    </location>
</feature>
<feature type="region of interest" description="Disordered" evidence="1">
    <location>
        <begin position="107"/>
        <end position="411"/>
    </location>
</feature>
<evidence type="ECO:0000256" key="1">
    <source>
        <dbReference type="SAM" id="MobiDB-lite"/>
    </source>
</evidence>
<feature type="compositionally biased region" description="Acidic residues" evidence="1">
    <location>
        <begin position="109"/>
        <end position="151"/>
    </location>
</feature>
<dbReference type="AlphaFoldDB" id="A0A388LQ16"/>
<feature type="compositionally biased region" description="Basic and acidic residues" evidence="1">
    <location>
        <begin position="302"/>
        <end position="361"/>
    </location>
</feature>
<evidence type="ECO:0000313" key="3">
    <source>
        <dbReference type="Proteomes" id="UP000265515"/>
    </source>
</evidence>
<feature type="compositionally biased region" description="Basic and acidic residues" evidence="1">
    <location>
        <begin position="211"/>
        <end position="230"/>
    </location>
</feature>
<feature type="region of interest" description="Disordered" evidence="1">
    <location>
        <begin position="555"/>
        <end position="580"/>
    </location>
</feature>
<dbReference type="Proteomes" id="UP000265515">
    <property type="component" value="Unassembled WGS sequence"/>
</dbReference>
<organism evidence="2 3">
    <name type="scientific">Chara braunii</name>
    <name type="common">Braun's stonewort</name>
    <dbReference type="NCBI Taxonomy" id="69332"/>
    <lineage>
        <taxon>Eukaryota</taxon>
        <taxon>Viridiplantae</taxon>
        <taxon>Streptophyta</taxon>
        <taxon>Charophyceae</taxon>
        <taxon>Charales</taxon>
        <taxon>Characeae</taxon>
        <taxon>Chara</taxon>
    </lineage>
</organism>
<comment type="caution">
    <text evidence="2">The sequence shown here is derived from an EMBL/GenBank/DDBJ whole genome shotgun (WGS) entry which is preliminary data.</text>
</comment>
<feature type="compositionally biased region" description="Acidic residues" evidence="1">
    <location>
        <begin position="290"/>
        <end position="301"/>
    </location>
</feature>
<proteinExistence type="predicted"/>
<dbReference type="EMBL" id="BFEA01000475">
    <property type="protein sequence ID" value="GBG84426.1"/>
    <property type="molecule type" value="Genomic_DNA"/>
</dbReference>
<evidence type="ECO:0000313" key="2">
    <source>
        <dbReference type="EMBL" id="GBG84426.1"/>
    </source>
</evidence>
<reference evidence="2 3" key="1">
    <citation type="journal article" date="2018" name="Cell">
        <title>The Chara Genome: Secondary Complexity and Implications for Plant Terrestrialization.</title>
        <authorList>
            <person name="Nishiyama T."/>
            <person name="Sakayama H."/>
            <person name="Vries J.D."/>
            <person name="Buschmann H."/>
            <person name="Saint-Marcoux D."/>
            <person name="Ullrich K.K."/>
            <person name="Haas F.B."/>
            <person name="Vanderstraeten L."/>
            <person name="Becker D."/>
            <person name="Lang D."/>
            <person name="Vosolsobe S."/>
            <person name="Rombauts S."/>
            <person name="Wilhelmsson P.K.I."/>
            <person name="Janitza P."/>
            <person name="Kern R."/>
            <person name="Heyl A."/>
            <person name="Rumpler F."/>
            <person name="Villalobos L.I.A.C."/>
            <person name="Clay J.M."/>
            <person name="Skokan R."/>
            <person name="Toyoda A."/>
            <person name="Suzuki Y."/>
            <person name="Kagoshima H."/>
            <person name="Schijlen E."/>
            <person name="Tajeshwar N."/>
            <person name="Catarino B."/>
            <person name="Hetherington A.J."/>
            <person name="Saltykova A."/>
            <person name="Bonnot C."/>
            <person name="Breuninger H."/>
            <person name="Symeonidi A."/>
            <person name="Radhakrishnan G.V."/>
            <person name="Van Nieuwerburgh F."/>
            <person name="Deforce D."/>
            <person name="Chang C."/>
            <person name="Karol K.G."/>
            <person name="Hedrich R."/>
            <person name="Ulvskov P."/>
            <person name="Glockner G."/>
            <person name="Delwiche C.F."/>
            <person name="Petrasek J."/>
            <person name="Van de Peer Y."/>
            <person name="Friml J."/>
            <person name="Beilby M."/>
            <person name="Dolan L."/>
            <person name="Kohara Y."/>
            <person name="Sugano S."/>
            <person name="Fujiyama A."/>
            <person name="Delaux P.-M."/>
            <person name="Quint M."/>
            <person name="TheiBen G."/>
            <person name="Hagemann M."/>
            <person name="Harholt J."/>
            <person name="Dunand C."/>
            <person name="Zachgo S."/>
            <person name="Langdale J."/>
            <person name="Maumus F."/>
            <person name="Straeten D.V.D."/>
            <person name="Gould S.B."/>
            <person name="Rensing S.A."/>
        </authorList>
    </citation>
    <scope>NUCLEOTIDE SEQUENCE [LARGE SCALE GENOMIC DNA]</scope>
    <source>
        <strain evidence="2 3">S276</strain>
    </source>
</reference>
<feature type="compositionally biased region" description="Acidic residues" evidence="1">
    <location>
        <begin position="180"/>
        <end position="195"/>
    </location>
</feature>
<feature type="compositionally biased region" description="Acidic residues" evidence="1">
    <location>
        <begin position="401"/>
        <end position="411"/>
    </location>
</feature>
<feature type="compositionally biased region" description="Basic and acidic residues" evidence="1">
    <location>
        <begin position="152"/>
        <end position="162"/>
    </location>
</feature>
<dbReference type="STRING" id="69332.A0A388LQ16"/>
<feature type="compositionally biased region" description="Acidic residues" evidence="1">
    <location>
        <begin position="564"/>
        <end position="579"/>
    </location>
</feature>